<dbReference type="Proteomes" id="UP000694569">
    <property type="component" value="Unplaced"/>
</dbReference>
<evidence type="ECO:0000256" key="14">
    <source>
        <dbReference type="PROSITE-ProRule" id="PRU00042"/>
    </source>
</evidence>
<dbReference type="PANTHER" id="PTHR24404">
    <property type="entry name" value="ZINC FINGER PROTEIN"/>
    <property type="match status" value="1"/>
</dbReference>
<evidence type="ECO:0000256" key="3">
    <source>
        <dbReference type="ARBA" id="ARBA00006991"/>
    </source>
</evidence>
<feature type="domain" description="C2H2-type" evidence="15">
    <location>
        <begin position="404"/>
        <end position="431"/>
    </location>
</feature>
<dbReference type="FunFam" id="3.30.160.60:FF:000110">
    <property type="entry name" value="Zinc finger protein-like"/>
    <property type="match status" value="1"/>
</dbReference>
<keyword evidence="6" id="KW-0677">Repeat</keyword>
<dbReference type="Pfam" id="PF00096">
    <property type="entry name" value="zf-C2H2"/>
    <property type="match status" value="3"/>
</dbReference>
<accession>A0A8C5MNB8</accession>
<dbReference type="GO" id="GO:0003700">
    <property type="term" value="F:DNA-binding transcription factor activity"/>
    <property type="evidence" value="ECO:0007669"/>
    <property type="project" value="TreeGrafter"/>
</dbReference>
<dbReference type="GO" id="GO:0005634">
    <property type="term" value="C:nucleus"/>
    <property type="evidence" value="ECO:0007669"/>
    <property type="project" value="UniProtKB-SubCell"/>
</dbReference>
<dbReference type="PROSITE" id="PS50157">
    <property type="entry name" value="ZINC_FINGER_C2H2_2"/>
    <property type="match status" value="6"/>
</dbReference>
<name>A0A8C5MNB8_9ANUR</name>
<keyword evidence="7 14" id="KW-0863">Zinc-finger</keyword>
<feature type="domain" description="C2H2-type" evidence="15">
    <location>
        <begin position="432"/>
        <end position="459"/>
    </location>
</feature>
<evidence type="ECO:0000256" key="6">
    <source>
        <dbReference type="ARBA" id="ARBA00022737"/>
    </source>
</evidence>
<keyword evidence="5" id="KW-0479">Metal-binding</keyword>
<dbReference type="GeneTree" id="ENSGT00940000154715"/>
<dbReference type="InterPro" id="IPR036236">
    <property type="entry name" value="Znf_C2H2_sf"/>
</dbReference>
<feature type="domain" description="C2H2-type" evidence="15">
    <location>
        <begin position="348"/>
        <end position="375"/>
    </location>
</feature>
<keyword evidence="4" id="KW-1017">Isopeptide bond</keyword>
<keyword evidence="8" id="KW-0862">Zinc</keyword>
<dbReference type="SUPFAM" id="SSF57667">
    <property type="entry name" value="beta-beta-alpha zinc fingers"/>
    <property type="match status" value="4"/>
</dbReference>
<protein>
    <recommendedName>
        <fullName evidence="15">C2H2-type domain-containing protein</fullName>
    </recommendedName>
</protein>
<feature type="domain" description="C2H2-type" evidence="15">
    <location>
        <begin position="460"/>
        <end position="484"/>
    </location>
</feature>
<evidence type="ECO:0000256" key="2">
    <source>
        <dbReference type="ARBA" id="ARBA00004123"/>
    </source>
</evidence>
<dbReference type="FunFam" id="3.30.160.60:FF:000706">
    <property type="entry name" value="Zinc finger protein"/>
    <property type="match status" value="1"/>
</dbReference>
<dbReference type="FunFam" id="3.30.160.60:FF:002343">
    <property type="entry name" value="Zinc finger protein 33A"/>
    <property type="match status" value="1"/>
</dbReference>
<keyword evidence="12" id="KW-0804">Transcription</keyword>
<keyword evidence="11" id="KW-0238">DNA-binding</keyword>
<evidence type="ECO:0000256" key="10">
    <source>
        <dbReference type="ARBA" id="ARBA00023015"/>
    </source>
</evidence>
<evidence type="ECO:0000259" key="15">
    <source>
        <dbReference type="PROSITE" id="PS50157"/>
    </source>
</evidence>
<dbReference type="FunFam" id="3.30.160.60:FF:000358">
    <property type="entry name" value="zinc finger protein 24"/>
    <property type="match status" value="1"/>
</dbReference>
<keyword evidence="10" id="KW-0805">Transcription regulation</keyword>
<dbReference type="FunFam" id="3.30.160.60:FF:000247">
    <property type="entry name" value="Zinc finger protein 236"/>
    <property type="match status" value="1"/>
</dbReference>
<dbReference type="InterPro" id="IPR050589">
    <property type="entry name" value="Ikaros_C2H2-ZF"/>
</dbReference>
<comment type="subcellular location">
    <subcellularLocation>
        <location evidence="2">Nucleus</location>
    </subcellularLocation>
</comment>
<dbReference type="SMART" id="SM00355">
    <property type="entry name" value="ZnF_C2H2"/>
    <property type="match status" value="6"/>
</dbReference>
<dbReference type="AlphaFoldDB" id="A0A8C5MNB8"/>
<dbReference type="GO" id="GO:0000978">
    <property type="term" value="F:RNA polymerase II cis-regulatory region sequence-specific DNA binding"/>
    <property type="evidence" value="ECO:0007669"/>
    <property type="project" value="TreeGrafter"/>
</dbReference>
<evidence type="ECO:0000256" key="12">
    <source>
        <dbReference type="ARBA" id="ARBA00023163"/>
    </source>
</evidence>
<evidence type="ECO:0000256" key="13">
    <source>
        <dbReference type="ARBA" id="ARBA00023242"/>
    </source>
</evidence>
<organism evidence="16 17">
    <name type="scientific">Leptobrachium leishanense</name>
    <name type="common">Leishan spiny toad</name>
    <dbReference type="NCBI Taxonomy" id="445787"/>
    <lineage>
        <taxon>Eukaryota</taxon>
        <taxon>Metazoa</taxon>
        <taxon>Chordata</taxon>
        <taxon>Craniata</taxon>
        <taxon>Vertebrata</taxon>
        <taxon>Euteleostomi</taxon>
        <taxon>Amphibia</taxon>
        <taxon>Batrachia</taxon>
        <taxon>Anura</taxon>
        <taxon>Pelobatoidea</taxon>
        <taxon>Megophryidae</taxon>
        <taxon>Leptobrachium</taxon>
    </lineage>
</organism>
<keyword evidence="17" id="KW-1185">Reference proteome</keyword>
<dbReference type="FunFam" id="3.30.160.60:FF:000303">
    <property type="entry name" value="Zinc finger protein 41"/>
    <property type="match status" value="1"/>
</dbReference>
<dbReference type="PANTHER" id="PTHR24404:SF114">
    <property type="entry name" value="KLUMPFUSS, ISOFORM B-RELATED"/>
    <property type="match status" value="1"/>
</dbReference>
<feature type="domain" description="C2H2-type" evidence="15">
    <location>
        <begin position="294"/>
        <end position="321"/>
    </location>
</feature>
<dbReference type="GO" id="GO:0008270">
    <property type="term" value="F:zinc ion binding"/>
    <property type="evidence" value="ECO:0007669"/>
    <property type="project" value="UniProtKB-KW"/>
</dbReference>
<dbReference type="InterPro" id="IPR013087">
    <property type="entry name" value="Znf_C2H2_type"/>
</dbReference>
<evidence type="ECO:0000256" key="11">
    <source>
        <dbReference type="ARBA" id="ARBA00023125"/>
    </source>
</evidence>
<evidence type="ECO:0000256" key="1">
    <source>
        <dbReference type="ARBA" id="ARBA00003767"/>
    </source>
</evidence>
<dbReference type="Pfam" id="PF13465">
    <property type="entry name" value="zf-H2C2_2"/>
    <property type="match status" value="1"/>
</dbReference>
<proteinExistence type="inferred from homology"/>
<comment type="function">
    <text evidence="1">May be involved in transcriptional regulation.</text>
</comment>
<evidence type="ECO:0000256" key="5">
    <source>
        <dbReference type="ARBA" id="ARBA00022723"/>
    </source>
</evidence>
<keyword evidence="9" id="KW-0832">Ubl conjugation</keyword>
<evidence type="ECO:0000313" key="16">
    <source>
        <dbReference type="Ensembl" id="ENSLLEP00000014519.1"/>
    </source>
</evidence>
<evidence type="ECO:0000313" key="17">
    <source>
        <dbReference type="Proteomes" id="UP000694569"/>
    </source>
</evidence>
<dbReference type="Gene3D" id="3.30.160.60">
    <property type="entry name" value="Classic Zinc Finger"/>
    <property type="match status" value="6"/>
</dbReference>
<dbReference type="Ensembl" id="ENSLLET00000015087.1">
    <property type="protein sequence ID" value="ENSLLEP00000014519.1"/>
    <property type="gene ID" value="ENSLLEG00000009185.1"/>
</dbReference>
<evidence type="ECO:0000256" key="9">
    <source>
        <dbReference type="ARBA" id="ARBA00022843"/>
    </source>
</evidence>
<dbReference type="GO" id="GO:0006357">
    <property type="term" value="P:regulation of transcription by RNA polymerase II"/>
    <property type="evidence" value="ECO:0007669"/>
    <property type="project" value="TreeGrafter"/>
</dbReference>
<dbReference type="OrthoDB" id="6077919at2759"/>
<feature type="domain" description="C2H2-type" evidence="15">
    <location>
        <begin position="376"/>
        <end position="403"/>
    </location>
</feature>
<keyword evidence="13" id="KW-0539">Nucleus</keyword>
<evidence type="ECO:0000256" key="4">
    <source>
        <dbReference type="ARBA" id="ARBA00022499"/>
    </source>
</evidence>
<sequence length="484" mass="54753">MNRSQTTEKILDFTLEIIYLLTGEDYIFMKKNEERVLQSRGLHVSGTFSRTQSPNRCLPRHTLVQERNHDQKILKLTNKIVHLLTGEVWEYLEGQGDLYKDTMIESLQPLSSLDEPVGKNVFDGFQNPISAADRLNENESYVINHLRAGKAVTQKKKCVVEVIEDSLSSEDGLGLPLSLDYQSTPLKEESVPCREDYNADTDVYTSTDPSETEYPSVLIKEEPGSREEELLTDNYIYSPAGQAEFSSSQIKEESAPGEEGNLIGADLYNRSECPFPIGEYSRADPVEERILSIFTCSYCGKRFSSKSIHDIHVRTHTADSVYNRSEYNNRVTSNRDLRKQTFYNGKKLACTECGKKFSHKSGLNAHYRCHTGIKPFPCSECGAAFTQKSNLIRHMRTHTGEKPFSCSDCGKSFTRKSELLRHQRAHTGEKPFACSECGKCFSQKPALVKHRRIHAGARPFTCFLCGKSFAQKSDLVSHQRIHTG</sequence>
<dbReference type="PROSITE" id="PS00028">
    <property type="entry name" value="ZINC_FINGER_C2H2_1"/>
    <property type="match status" value="6"/>
</dbReference>
<comment type="similarity">
    <text evidence="3">Belongs to the krueppel C2H2-type zinc-finger protein family.</text>
</comment>
<evidence type="ECO:0000256" key="7">
    <source>
        <dbReference type="ARBA" id="ARBA00022771"/>
    </source>
</evidence>
<reference evidence="16" key="1">
    <citation type="submission" date="2025-08" db="UniProtKB">
        <authorList>
            <consortium name="Ensembl"/>
        </authorList>
    </citation>
    <scope>IDENTIFICATION</scope>
</reference>
<evidence type="ECO:0000256" key="8">
    <source>
        <dbReference type="ARBA" id="ARBA00022833"/>
    </source>
</evidence>
<reference evidence="16" key="2">
    <citation type="submission" date="2025-09" db="UniProtKB">
        <authorList>
            <consortium name="Ensembl"/>
        </authorList>
    </citation>
    <scope>IDENTIFICATION</scope>
</reference>